<dbReference type="Gene3D" id="3.30.160.390">
    <property type="entry name" value="Integrase, DNA-binding domain"/>
    <property type="match status" value="1"/>
</dbReference>
<dbReference type="Proteomes" id="UP000433104">
    <property type="component" value="Unassembled WGS sequence"/>
</dbReference>
<feature type="domain" description="Tyr recombinase" evidence="6">
    <location>
        <begin position="201"/>
        <end position="407"/>
    </location>
</feature>
<dbReference type="GO" id="GO:0015074">
    <property type="term" value="P:DNA integration"/>
    <property type="evidence" value="ECO:0007669"/>
    <property type="project" value="UniProtKB-KW"/>
</dbReference>
<gene>
    <name evidence="8" type="ORF">GRI38_04215</name>
</gene>
<keyword evidence="4" id="KW-0233">DNA recombination</keyword>
<evidence type="ECO:0000259" key="6">
    <source>
        <dbReference type="PROSITE" id="PS51898"/>
    </source>
</evidence>
<comment type="similarity">
    <text evidence="1">Belongs to the 'phage' integrase family.</text>
</comment>
<keyword evidence="9" id="KW-1185">Reference proteome</keyword>
<evidence type="ECO:0000256" key="5">
    <source>
        <dbReference type="PROSITE-ProRule" id="PRU01248"/>
    </source>
</evidence>
<keyword evidence="2" id="KW-0229">DNA integration</keyword>
<evidence type="ECO:0000256" key="2">
    <source>
        <dbReference type="ARBA" id="ARBA00022908"/>
    </source>
</evidence>
<dbReference type="CDD" id="cd00801">
    <property type="entry name" value="INT_P4_C"/>
    <property type="match status" value="1"/>
</dbReference>
<sequence>MARLKLTLTTVPKAAIPEKGDAYYWDTELRGFGLRVTPRGVRSYVLQYRLPGRNARRLTIGIHGSPWTPEKARGRAEELLYDVKRGDDPVLAARKRAREAVDLEFSKYVDTFTDAYLKSEWRDSWADAKRQLELHVIPHLRGQALPEIEKADLARVIRRLSDRPALARNTHATLRKLFAWAVDQGDLVSSPIPAAPPGVKARKRVLSPDEIVALWQASFELARPMGQFVRLLVTTLQRRGEVAGLPWAELNSLKKVWMLDGERAKNEDDHLVPLNPLAVAVLAEMANATGHEAKRWPRKGLVFSTTGATPISGFSKVKKQLDREMLPILQDMADKRADALGDERELVLLRPWRFHDIRRTGTTQMQALGVPIEVTEKVINHKSGETAGIRGVYNLHAYTDEKRDALEAWGAYLEKLIARASAPNVIALAKGRA</sequence>
<dbReference type="Gene3D" id="1.10.443.10">
    <property type="entry name" value="Intergrase catalytic core"/>
    <property type="match status" value="1"/>
</dbReference>
<dbReference type="GO" id="GO:0006310">
    <property type="term" value="P:DNA recombination"/>
    <property type="evidence" value="ECO:0007669"/>
    <property type="project" value="UniProtKB-KW"/>
</dbReference>
<dbReference type="PROSITE" id="PS51900">
    <property type="entry name" value="CB"/>
    <property type="match status" value="1"/>
</dbReference>
<proteinExistence type="inferred from homology"/>
<comment type="caution">
    <text evidence="8">The sequence shown here is derived from an EMBL/GenBank/DDBJ whole genome shotgun (WGS) entry which is preliminary data.</text>
</comment>
<dbReference type="Pfam" id="PF00589">
    <property type="entry name" value="Phage_integrase"/>
    <property type="match status" value="1"/>
</dbReference>
<accession>A0A844ZDY6</accession>
<keyword evidence="3 5" id="KW-0238">DNA-binding</keyword>
<evidence type="ECO:0000256" key="4">
    <source>
        <dbReference type="ARBA" id="ARBA00023172"/>
    </source>
</evidence>
<dbReference type="InterPro" id="IPR002104">
    <property type="entry name" value="Integrase_catalytic"/>
</dbReference>
<dbReference type="InterPro" id="IPR044068">
    <property type="entry name" value="CB"/>
</dbReference>
<reference evidence="8 9" key="1">
    <citation type="submission" date="2019-12" db="EMBL/GenBank/DDBJ databases">
        <title>Genomic-based taxomic classification of the family Erythrobacteraceae.</title>
        <authorList>
            <person name="Xu L."/>
        </authorList>
    </citation>
    <scope>NUCLEOTIDE SEQUENCE [LARGE SCALE GENOMIC DNA]</scope>
    <source>
        <strain evidence="8 9">MCCC 1A09962</strain>
    </source>
</reference>
<dbReference type="PANTHER" id="PTHR30629:SF2">
    <property type="entry name" value="PROPHAGE INTEGRASE INTS-RELATED"/>
    <property type="match status" value="1"/>
</dbReference>
<dbReference type="InterPro" id="IPR013762">
    <property type="entry name" value="Integrase-like_cat_sf"/>
</dbReference>
<dbReference type="PROSITE" id="PS51898">
    <property type="entry name" value="TYR_RECOMBINASE"/>
    <property type="match status" value="1"/>
</dbReference>
<protein>
    <submittedName>
        <fullName evidence="8">Tyrosine-type recombinase/integrase</fullName>
    </submittedName>
</protein>
<dbReference type="InterPro" id="IPR011010">
    <property type="entry name" value="DNA_brk_join_enz"/>
</dbReference>
<dbReference type="InterPro" id="IPR038488">
    <property type="entry name" value="Integrase_DNA-bd_sf"/>
</dbReference>
<evidence type="ECO:0000256" key="1">
    <source>
        <dbReference type="ARBA" id="ARBA00008857"/>
    </source>
</evidence>
<dbReference type="AlphaFoldDB" id="A0A844ZDY6"/>
<dbReference type="InterPro" id="IPR025166">
    <property type="entry name" value="Integrase_DNA_bind_dom"/>
</dbReference>
<name>A0A844ZDY6_9SPHN</name>
<dbReference type="SUPFAM" id="SSF56349">
    <property type="entry name" value="DNA breaking-rejoining enzymes"/>
    <property type="match status" value="1"/>
</dbReference>
<evidence type="ECO:0000313" key="8">
    <source>
        <dbReference type="EMBL" id="MXO85227.1"/>
    </source>
</evidence>
<organism evidence="8 9">
    <name type="scientific">Parapontixanthobacter aurantiacus</name>
    <dbReference type="NCBI Taxonomy" id="1463599"/>
    <lineage>
        <taxon>Bacteria</taxon>
        <taxon>Pseudomonadati</taxon>
        <taxon>Pseudomonadota</taxon>
        <taxon>Alphaproteobacteria</taxon>
        <taxon>Sphingomonadales</taxon>
        <taxon>Erythrobacteraceae</taxon>
        <taxon>Parapontixanthobacter</taxon>
    </lineage>
</organism>
<dbReference type="InterPro" id="IPR050808">
    <property type="entry name" value="Phage_Integrase"/>
</dbReference>
<dbReference type="PANTHER" id="PTHR30629">
    <property type="entry name" value="PROPHAGE INTEGRASE"/>
    <property type="match status" value="1"/>
</dbReference>
<dbReference type="Gene3D" id="1.10.150.130">
    <property type="match status" value="1"/>
</dbReference>
<dbReference type="Pfam" id="PF13356">
    <property type="entry name" value="Arm-DNA-bind_3"/>
    <property type="match status" value="1"/>
</dbReference>
<evidence type="ECO:0000313" key="9">
    <source>
        <dbReference type="Proteomes" id="UP000433104"/>
    </source>
</evidence>
<dbReference type="EMBL" id="WTYW01000001">
    <property type="protein sequence ID" value="MXO85227.1"/>
    <property type="molecule type" value="Genomic_DNA"/>
</dbReference>
<feature type="domain" description="Core-binding (CB)" evidence="7">
    <location>
        <begin position="107"/>
        <end position="182"/>
    </location>
</feature>
<dbReference type="GO" id="GO:0003677">
    <property type="term" value="F:DNA binding"/>
    <property type="evidence" value="ECO:0007669"/>
    <property type="project" value="UniProtKB-UniRule"/>
</dbReference>
<dbReference type="InterPro" id="IPR010998">
    <property type="entry name" value="Integrase_recombinase_N"/>
</dbReference>
<evidence type="ECO:0000259" key="7">
    <source>
        <dbReference type="PROSITE" id="PS51900"/>
    </source>
</evidence>
<evidence type="ECO:0000256" key="3">
    <source>
        <dbReference type="ARBA" id="ARBA00023125"/>
    </source>
</evidence>
<dbReference type="OrthoDB" id="7615137at2"/>